<evidence type="ECO:0000256" key="2">
    <source>
        <dbReference type="SAM" id="SignalP"/>
    </source>
</evidence>
<dbReference type="AlphaFoldDB" id="A0ABD3R5I9"/>
<organism evidence="3 4">
    <name type="scientific">Cyclostephanos tholiformis</name>
    <dbReference type="NCBI Taxonomy" id="382380"/>
    <lineage>
        <taxon>Eukaryota</taxon>
        <taxon>Sar</taxon>
        <taxon>Stramenopiles</taxon>
        <taxon>Ochrophyta</taxon>
        <taxon>Bacillariophyta</taxon>
        <taxon>Coscinodiscophyceae</taxon>
        <taxon>Thalassiosirophycidae</taxon>
        <taxon>Stephanodiscales</taxon>
        <taxon>Stephanodiscaceae</taxon>
        <taxon>Cyclostephanos</taxon>
    </lineage>
</organism>
<keyword evidence="4" id="KW-1185">Reference proteome</keyword>
<evidence type="ECO:0000313" key="3">
    <source>
        <dbReference type="EMBL" id="KAL3806956.1"/>
    </source>
</evidence>
<feature type="region of interest" description="Disordered" evidence="1">
    <location>
        <begin position="91"/>
        <end position="110"/>
    </location>
</feature>
<name>A0ABD3R5I9_9STRA</name>
<evidence type="ECO:0000256" key="1">
    <source>
        <dbReference type="SAM" id="MobiDB-lite"/>
    </source>
</evidence>
<proteinExistence type="predicted"/>
<feature type="signal peptide" evidence="2">
    <location>
        <begin position="1"/>
        <end position="20"/>
    </location>
</feature>
<feature type="compositionally biased region" description="Polar residues" evidence="1">
    <location>
        <begin position="94"/>
        <end position="110"/>
    </location>
</feature>
<evidence type="ECO:0000313" key="4">
    <source>
        <dbReference type="Proteomes" id="UP001530377"/>
    </source>
</evidence>
<sequence length="419" mass="45337">MNIQYLFLLTLLQALVTTQANTCEGNASNLCNGMINTCTGEGLCVVNTSSGDCCLLSPAYGSNGCVSSQNALACESQLGSTSVIVDDLGAADSQPAQSPTSTNAQPTSLSIVDSPSVTAIDSPSEPCYNIEIGLIFDASPEETRWEITKGQRNSIEYANAIVVKESPFYDPDQDYVEASDTHIVCLPSGRYTFTIMDRNNDGMCCSNGEGRYAVTYKETGEIITHGASFAQFESVSFLVPYEAPPLSDIDGDGVEDRTKNVIPEMILTDDGSPLPTCPNEFGLHLETDDYGIETTWELRKRSTTGFYEDGKVVASGGPYTSDFTYDVSYCLYPGSYTFVFFDWQCDGLIGNKLTGSYTLKVNGHNVHTGGASMDNYWEEVKLEFNNEINTKVDVSSSGSMMMFASLVQCFLVICAALAL</sequence>
<dbReference type="Proteomes" id="UP001530377">
    <property type="component" value="Unassembled WGS sequence"/>
</dbReference>
<gene>
    <name evidence="3" type="ORF">ACHAXA_011373</name>
</gene>
<protein>
    <submittedName>
        <fullName evidence="3">Uncharacterized protein</fullName>
    </submittedName>
</protein>
<dbReference type="EMBL" id="JALLPB020000695">
    <property type="protein sequence ID" value="KAL3806956.1"/>
    <property type="molecule type" value="Genomic_DNA"/>
</dbReference>
<comment type="caution">
    <text evidence="3">The sequence shown here is derived from an EMBL/GenBank/DDBJ whole genome shotgun (WGS) entry which is preliminary data.</text>
</comment>
<accession>A0ABD3R5I9</accession>
<keyword evidence="2" id="KW-0732">Signal</keyword>
<reference evidence="3 4" key="1">
    <citation type="submission" date="2024-10" db="EMBL/GenBank/DDBJ databases">
        <title>Updated reference genomes for cyclostephanoid diatoms.</title>
        <authorList>
            <person name="Roberts W.R."/>
            <person name="Alverson A.J."/>
        </authorList>
    </citation>
    <scope>NUCLEOTIDE SEQUENCE [LARGE SCALE GENOMIC DNA]</scope>
    <source>
        <strain evidence="3 4">AJA228-03</strain>
    </source>
</reference>
<feature type="chain" id="PRO_5044824610" evidence="2">
    <location>
        <begin position="21"/>
        <end position="419"/>
    </location>
</feature>